<name>A0A1H3DUM7_THIRO</name>
<dbReference type="Pfam" id="PF02541">
    <property type="entry name" value="Ppx-GppA"/>
    <property type="match status" value="1"/>
</dbReference>
<dbReference type="AlphaFoldDB" id="A0A1H3DUM7"/>
<dbReference type="Gene3D" id="3.30.420.40">
    <property type="match status" value="1"/>
</dbReference>
<proteinExistence type="predicted"/>
<dbReference type="OrthoDB" id="1091244at2"/>
<evidence type="ECO:0000259" key="1">
    <source>
        <dbReference type="Pfam" id="PF02541"/>
    </source>
</evidence>
<evidence type="ECO:0000313" key="3">
    <source>
        <dbReference type="Proteomes" id="UP000198816"/>
    </source>
</evidence>
<dbReference type="GO" id="GO:0016462">
    <property type="term" value="F:pyrophosphatase activity"/>
    <property type="evidence" value="ECO:0007669"/>
    <property type="project" value="TreeGrafter"/>
</dbReference>
<protein>
    <submittedName>
        <fullName evidence="2">Exopolyphosphatase / guanosine-5'-triphosphate,3'-diphosphate pyrophosphatase</fullName>
    </submittedName>
</protein>
<evidence type="ECO:0000313" key="2">
    <source>
        <dbReference type="EMBL" id="SDX70105.1"/>
    </source>
</evidence>
<dbReference type="EMBL" id="FNNZ01000062">
    <property type="protein sequence ID" value="SDX70105.1"/>
    <property type="molecule type" value="Genomic_DNA"/>
</dbReference>
<keyword evidence="3" id="KW-1185">Reference proteome</keyword>
<organism evidence="2 3">
    <name type="scientific">Thiocapsa roseopersicina</name>
    <dbReference type="NCBI Taxonomy" id="1058"/>
    <lineage>
        <taxon>Bacteria</taxon>
        <taxon>Pseudomonadati</taxon>
        <taxon>Pseudomonadota</taxon>
        <taxon>Gammaproteobacteria</taxon>
        <taxon>Chromatiales</taxon>
        <taxon>Chromatiaceae</taxon>
        <taxon>Thiocapsa</taxon>
    </lineage>
</organism>
<reference evidence="3" key="1">
    <citation type="submission" date="2016-10" db="EMBL/GenBank/DDBJ databases">
        <authorList>
            <person name="Varghese N."/>
            <person name="Submissions S."/>
        </authorList>
    </citation>
    <scope>NUCLEOTIDE SEQUENCE [LARGE SCALE GENOMIC DNA]</scope>
    <source>
        <strain evidence="3">DSM 217</strain>
    </source>
</reference>
<feature type="domain" description="Ppx/GppA phosphatase N-terminal" evidence="1">
    <location>
        <begin position="215"/>
        <end position="493"/>
    </location>
</feature>
<dbReference type="InterPro" id="IPR050273">
    <property type="entry name" value="GppA/Ppx_hydrolase"/>
</dbReference>
<dbReference type="Gene3D" id="3.30.420.150">
    <property type="entry name" value="Exopolyphosphatase. Domain 2"/>
    <property type="match status" value="1"/>
</dbReference>
<gene>
    <name evidence="2" type="ORF">SAMN05421783_1624</name>
</gene>
<dbReference type="CDD" id="cd24054">
    <property type="entry name" value="ASKHA_NBD_AaPPX-GppA_MtPPX2-like"/>
    <property type="match status" value="1"/>
</dbReference>
<dbReference type="InterPro" id="IPR043129">
    <property type="entry name" value="ATPase_NBD"/>
</dbReference>
<dbReference type="PANTHER" id="PTHR30005">
    <property type="entry name" value="EXOPOLYPHOSPHATASE"/>
    <property type="match status" value="1"/>
</dbReference>
<sequence>MTTITPRWEWRWFGRRFGAAEARLAALAPEGVQESDEIYLLAGAGDNVKVRAELIDIKVLRQVNADGLEQWTPVMKAGFPLPATEAAKVFESLRLPVPSLSRTSYGIDELVTELAKPGGAVRPVNVHKRRVRYKIGGCMAECSDVVANGRPTRTIAVESEDAQAVVRAVRELGLAGYANTSYPRGLAALIDDAPARYAVIDVGTNSVKFHIGERDRDGHWHRVVDRAEMTRLGEGFGQQRVITAAALERTADAIAGMVDEAKRQDVAAITAVGTAGLRIASNGREVVAAIRTRTGLDIEVISGEDEGRFAYLAARSGLGAVSGSLVVFDTGGGSSQFTFGHDSSVDERFSVEVGAVRYTERFKLDGSVSLDTLHEAMAAIAADLSRIDGRPVPDRLVAMGGAVTNMAAVKHRLAPYDPNVVQGTVLDRAEIERQIELYRSQDAESRREIVGLQPKRAEVILAGACIVRTVMEKLGQENLTVSDRGLRHGVLSERFDA</sequence>
<dbReference type="STRING" id="1058.SAMN05421783_1624"/>
<accession>A0A1H3DUM7</accession>
<dbReference type="InterPro" id="IPR003695">
    <property type="entry name" value="Ppx_GppA_N"/>
</dbReference>
<dbReference type="SUPFAM" id="SSF53067">
    <property type="entry name" value="Actin-like ATPase domain"/>
    <property type="match status" value="2"/>
</dbReference>
<dbReference type="RefSeq" id="WP_093038643.1">
    <property type="nucleotide sequence ID" value="NZ_FNNZ01000062.1"/>
</dbReference>
<dbReference type="PANTHER" id="PTHR30005:SF0">
    <property type="entry name" value="RETROGRADE REGULATION PROTEIN 2"/>
    <property type="match status" value="1"/>
</dbReference>
<dbReference type="Proteomes" id="UP000198816">
    <property type="component" value="Unassembled WGS sequence"/>
</dbReference>